<organism evidence="6 7">
    <name type="scientific">Acrasis kona</name>
    <dbReference type="NCBI Taxonomy" id="1008807"/>
    <lineage>
        <taxon>Eukaryota</taxon>
        <taxon>Discoba</taxon>
        <taxon>Heterolobosea</taxon>
        <taxon>Tetramitia</taxon>
        <taxon>Eutetramitia</taxon>
        <taxon>Acrasidae</taxon>
        <taxon>Acrasis</taxon>
    </lineage>
</organism>
<dbReference type="PANTHER" id="PTHR12934">
    <property type="entry name" value="50S RIBOSOMAL PROTEIN L15"/>
    <property type="match status" value="1"/>
</dbReference>
<evidence type="ECO:0000313" key="7">
    <source>
        <dbReference type="Proteomes" id="UP001431209"/>
    </source>
</evidence>
<evidence type="ECO:0000313" key="6">
    <source>
        <dbReference type="EMBL" id="KAL0485224.1"/>
    </source>
</evidence>
<reference evidence="6 7" key="1">
    <citation type="submission" date="2024-03" db="EMBL/GenBank/DDBJ databases">
        <title>The Acrasis kona genome and developmental transcriptomes reveal deep origins of eukaryotic multicellular pathways.</title>
        <authorList>
            <person name="Sheikh S."/>
            <person name="Fu C.-J."/>
            <person name="Brown M.W."/>
            <person name="Baldauf S.L."/>
        </authorList>
    </citation>
    <scope>NUCLEOTIDE SEQUENCE [LARGE SCALE GENOMIC DNA]</scope>
    <source>
        <strain evidence="6 7">ATCC MYA-3509</strain>
    </source>
</reference>
<evidence type="ECO:0000256" key="1">
    <source>
        <dbReference type="ARBA" id="ARBA00007320"/>
    </source>
</evidence>
<dbReference type="Gene3D" id="3.100.10.10">
    <property type="match status" value="1"/>
</dbReference>
<accession>A0AAW2Z7B6</accession>
<feature type="region of interest" description="Disordered" evidence="4">
    <location>
        <begin position="302"/>
        <end position="335"/>
    </location>
</feature>
<dbReference type="Pfam" id="PF00828">
    <property type="entry name" value="Ribosomal_L27A"/>
    <property type="match status" value="1"/>
</dbReference>
<dbReference type="GO" id="GO:0006412">
    <property type="term" value="P:translation"/>
    <property type="evidence" value="ECO:0007669"/>
    <property type="project" value="InterPro"/>
</dbReference>
<dbReference type="AlphaFoldDB" id="A0AAW2Z7B6"/>
<dbReference type="InterPro" id="IPR030878">
    <property type="entry name" value="Ribosomal_uL15"/>
</dbReference>
<dbReference type="GO" id="GO:0003735">
    <property type="term" value="F:structural constituent of ribosome"/>
    <property type="evidence" value="ECO:0007669"/>
    <property type="project" value="InterPro"/>
</dbReference>
<keyword evidence="3" id="KW-0687">Ribonucleoprotein</keyword>
<dbReference type="InterPro" id="IPR021131">
    <property type="entry name" value="Ribosomal_uL15/eL18"/>
</dbReference>
<dbReference type="SUPFAM" id="SSF52080">
    <property type="entry name" value="Ribosomal proteins L15p and L18e"/>
    <property type="match status" value="1"/>
</dbReference>
<sequence>MLSIRRCQSFARHIKLPFDFTSRSYRVQLGVTLPNPDAPIPPQITQPPSDNPHDVYWHFHRLGKENRNRRPTPQYRKKRLEEFVLGENSDVQDIALNTLKYMPYSKKLKKRLGRGRGANHGLHGNNGQKQRRSVNIPNLFEGGQTPIFKRIPKLRWRNAAFKKKYKPLNLEKLQYFIDTGRIDASSGTINLFTLRSAGLIGDVRWPGVKLLASGYDNFTAKIDIEVPRASMSAIKAVENAGGSIRCVYYNKRSLRMLLAPHRYEKHYTESMGMPPPKLFSYYMRKNIRGYLAVAGFDKNGINEHEKVPDHEEETERKRAEKVFMEHSVKQKKKGK</sequence>
<name>A0AAW2Z7B6_9EUKA</name>
<dbReference type="EMBL" id="JAOPGA020001121">
    <property type="protein sequence ID" value="KAL0485224.1"/>
    <property type="molecule type" value="Genomic_DNA"/>
</dbReference>
<dbReference type="InterPro" id="IPR036227">
    <property type="entry name" value="Ribosomal_uL15/eL18_sf"/>
</dbReference>
<dbReference type="HAMAP" id="MF_01341">
    <property type="entry name" value="Ribosomal_uL15"/>
    <property type="match status" value="1"/>
</dbReference>
<comment type="caution">
    <text evidence="6">The sequence shown here is derived from an EMBL/GenBank/DDBJ whole genome shotgun (WGS) entry which is preliminary data.</text>
</comment>
<dbReference type="InterPro" id="IPR005749">
    <property type="entry name" value="Ribosomal_uL15_bac-type"/>
</dbReference>
<dbReference type="NCBIfam" id="TIGR01071">
    <property type="entry name" value="rplO_bact"/>
    <property type="match status" value="1"/>
</dbReference>
<gene>
    <name evidence="6" type="ORF">AKO1_004268</name>
</gene>
<proteinExistence type="inferred from homology"/>
<dbReference type="PANTHER" id="PTHR12934:SF11">
    <property type="entry name" value="LARGE RIBOSOMAL SUBUNIT PROTEIN UL15M"/>
    <property type="match status" value="1"/>
</dbReference>
<evidence type="ECO:0000256" key="3">
    <source>
        <dbReference type="ARBA" id="ARBA00023274"/>
    </source>
</evidence>
<feature type="compositionally biased region" description="Basic and acidic residues" evidence="4">
    <location>
        <begin position="302"/>
        <end position="328"/>
    </location>
</feature>
<evidence type="ECO:0000259" key="5">
    <source>
        <dbReference type="Pfam" id="PF00828"/>
    </source>
</evidence>
<keyword evidence="7" id="KW-1185">Reference proteome</keyword>
<comment type="similarity">
    <text evidence="1">Belongs to the universal ribosomal protein uL15 family.</text>
</comment>
<dbReference type="Proteomes" id="UP001431209">
    <property type="component" value="Unassembled WGS sequence"/>
</dbReference>
<keyword evidence="2" id="KW-0689">Ribosomal protein</keyword>
<evidence type="ECO:0000256" key="2">
    <source>
        <dbReference type="ARBA" id="ARBA00022980"/>
    </source>
</evidence>
<protein>
    <submittedName>
        <fullName evidence="6">Mrpl15rplO</fullName>
    </submittedName>
</protein>
<evidence type="ECO:0000256" key="4">
    <source>
        <dbReference type="SAM" id="MobiDB-lite"/>
    </source>
</evidence>
<dbReference type="GO" id="GO:0005762">
    <property type="term" value="C:mitochondrial large ribosomal subunit"/>
    <property type="evidence" value="ECO:0007669"/>
    <property type="project" value="TreeGrafter"/>
</dbReference>
<feature type="domain" description="Large ribosomal subunit protein uL15/eL18" evidence="5">
    <location>
        <begin position="167"/>
        <end position="244"/>
    </location>
</feature>